<gene>
    <name evidence="3" type="ORF">EJ06DRAFT_555752</name>
</gene>
<keyword evidence="2" id="KW-0472">Membrane</keyword>
<reference evidence="3" key="1">
    <citation type="journal article" date="2020" name="Stud. Mycol.">
        <title>101 Dothideomycetes genomes: a test case for predicting lifestyles and emergence of pathogens.</title>
        <authorList>
            <person name="Haridas S."/>
            <person name="Albert R."/>
            <person name="Binder M."/>
            <person name="Bloem J."/>
            <person name="Labutti K."/>
            <person name="Salamov A."/>
            <person name="Andreopoulos B."/>
            <person name="Baker S."/>
            <person name="Barry K."/>
            <person name="Bills G."/>
            <person name="Bluhm B."/>
            <person name="Cannon C."/>
            <person name="Castanera R."/>
            <person name="Culley D."/>
            <person name="Daum C."/>
            <person name="Ezra D."/>
            <person name="Gonzalez J."/>
            <person name="Henrissat B."/>
            <person name="Kuo A."/>
            <person name="Liang C."/>
            <person name="Lipzen A."/>
            <person name="Lutzoni F."/>
            <person name="Magnuson J."/>
            <person name="Mondo S."/>
            <person name="Nolan M."/>
            <person name="Ohm R."/>
            <person name="Pangilinan J."/>
            <person name="Park H.-J."/>
            <person name="Ramirez L."/>
            <person name="Alfaro M."/>
            <person name="Sun H."/>
            <person name="Tritt A."/>
            <person name="Yoshinaga Y."/>
            <person name="Zwiers L.-H."/>
            <person name="Turgeon B."/>
            <person name="Goodwin S."/>
            <person name="Spatafora J."/>
            <person name="Crous P."/>
            <person name="Grigoriev I."/>
        </authorList>
    </citation>
    <scope>NUCLEOTIDE SEQUENCE</scope>
    <source>
        <strain evidence="3">CBS 262.69</strain>
    </source>
</reference>
<evidence type="ECO:0008006" key="5">
    <source>
        <dbReference type="Google" id="ProtNLM"/>
    </source>
</evidence>
<evidence type="ECO:0000313" key="3">
    <source>
        <dbReference type="EMBL" id="KAF2401131.1"/>
    </source>
</evidence>
<dbReference type="Proteomes" id="UP000799640">
    <property type="component" value="Unassembled WGS sequence"/>
</dbReference>
<feature type="region of interest" description="Disordered" evidence="1">
    <location>
        <begin position="274"/>
        <end position="308"/>
    </location>
</feature>
<accession>A0A6G1HYZ1</accession>
<sequence>MAQQCIPLKNSASCPAFNQSSISTNADLSGRFPFLQYVSDVESFDRQFKQYIATSYSQQKYKNLLSCTNVNLTNTTNLYARYTTTVLCNAMVQLSINVCQQSARPLCAETCAEFATSEEQIASSELCKSSGNDAVANIRSDFVTCSLPENSLSGNCIHGVANEPGNCGFADNLPSLCSYCAASSPNSTDSCCVNSRTESRCTGVKLPITTSMGNIFPSGTPTSTGTPLPAAAHKSGLHAGAIAGIVIGSLLGAALVLGAIIFFCMRARKNQQQHSSAGSLNSATPPRHGQPAMSHAGSTRQTVPPDTLLPGARVHQMVALESSDGSAEGLSSPIGGAYGHSSSFSGTPDSQRSGLGVTLPPKRAGSLSNHSHDDGSSPRTGEEYSSPEGMASGHSEEMSHFKDYYSSDEIRPGDVVAVLWAYQPRAGDEWELERGDMLKVVGIWDDGWATGIKVREKAEEWEARRRDNRDSGVSNGGDGEGRLGGPTGEAGDIKAFPLVCVCLPQHWRKTIDGDTLEPAASP</sequence>
<feature type="compositionally biased region" description="Polar residues" evidence="1">
    <location>
        <begin position="274"/>
        <end position="284"/>
    </location>
</feature>
<keyword evidence="2" id="KW-0812">Transmembrane</keyword>
<name>A0A6G1HYZ1_9PEZI</name>
<evidence type="ECO:0000313" key="4">
    <source>
        <dbReference type="Proteomes" id="UP000799640"/>
    </source>
</evidence>
<dbReference type="InterPro" id="IPR036028">
    <property type="entry name" value="SH3-like_dom_sf"/>
</dbReference>
<feature type="compositionally biased region" description="Gly residues" evidence="1">
    <location>
        <begin position="474"/>
        <end position="488"/>
    </location>
</feature>
<feature type="compositionally biased region" description="Polar residues" evidence="1">
    <location>
        <begin position="340"/>
        <end position="353"/>
    </location>
</feature>
<organism evidence="3 4">
    <name type="scientific">Trichodelitschia bisporula</name>
    <dbReference type="NCBI Taxonomy" id="703511"/>
    <lineage>
        <taxon>Eukaryota</taxon>
        <taxon>Fungi</taxon>
        <taxon>Dikarya</taxon>
        <taxon>Ascomycota</taxon>
        <taxon>Pezizomycotina</taxon>
        <taxon>Dothideomycetes</taxon>
        <taxon>Dothideomycetes incertae sedis</taxon>
        <taxon>Phaeotrichales</taxon>
        <taxon>Phaeotrichaceae</taxon>
        <taxon>Trichodelitschia</taxon>
    </lineage>
</organism>
<dbReference type="OrthoDB" id="2163411at2759"/>
<proteinExistence type="predicted"/>
<protein>
    <recommendedName>
        <fullName evidence="5">SH3 domain-containing protein</fullName>
    </recommendedName>
</protein>
<evidence type="ECO:0000256" key="2">
    <source>
        <dbReference type="SAM" id="Phobius"/>
    </source>
</evidence>
<keyword evidence="2" id="KW-1133">Transmembrane helix</keyword>
<dbReference type="SUPFAM" id="SSF50044">
    <property type="entry name" value="SH3-domain"/>
    <property type="match status" value="1"/>
</dbReference>
<dbReference type="EMBL" id="ML996693">
    <property type="protein sequence ID" value="KAF2401131.1"/>
    <property type="molecule type" value="Genomic_DNA"/>
</dbReference>
<feature type="region of interest" description="Disordered" evidence="1">
    <location>
        <begin position="321"/>
        <end position="396"/>
    </location>
</feature>
<keyword evidence="4" id="KW-1185">Reference proteome</keyword>
<evidence type="ECO:0000256" key="1">
    <source>
        <dbReference type="SAM" id="MobiDB-lite"/>
    </source>
</evidence>
<feature type="compositionally biased region" description="Basic and acidic residues" evidence="1">
    <location>
        <begin position="458"/>
        <end position="470"/>
    </location>
</feature>
<dbReference type="Gene3D" id="2.30.30.40">
    <property type="entry name" value="SH3 Domains"/>
    <property type="match status" value="1"/>
</dbReference>
<feature type="region of interest" description="Disordered" evidence="1">
    <location>
        <begin position="458"/>
        <end position="488"/>
    </location>
</feature>
<feature type="compositionally biased region" description="Basic and acidic residues" evidence="1">
    <location>
        <begin position="370"/>
        <end position="382"/>
    </location>
</feature>
<dbReference type="AlphaFoldDB" id="A0A6G1HYZ1"/>
<feature type="transmembrane region" description="Helical" evidence="2">
    <location>
        <begin position="241"/>
        <end position="265"/>
    </location>
</feature>